<dbReference type="GeneID" id="89288802"/>
<evidence type="ECO:0000313" key="1">
    <source>
        <dbReference type="EMBL" id="BES81213.1"/>
    </source>
</evidence>
<name>A0ABN6ZLT5_9CREN</name>
<keyword evidence="2" id="KW-1185">Reference proteome</keyword>
<gene>
    <name evidence="1" type="ORF">PABY_07800</name>
</gene>
<reference evidence="1 2" key="1">
    <citation type="submission" date="2023-09" db="EMBL/GenBank/DDBJ databases">
        <title>Pyrofollis japonicus gen. nov. sp. nov., a novel member of the family Pyrodictiaceae isolated from the Iheya North hydrothermal field.</title>
        <authorList>
            <person name="Miyazaki U."/>
            <person name="Sanari M."/>
            <person name="Tame A."/>
            <person name="Kitajima M."/>
            <person name="Okamoto A."/>
            <person name="Sawayama S."/>
            <person name="Miyazaki J."/>
            <person name="Takai K."/>
            <person name="Nakagawa S."/>
        </authorList>
    </citation>
    <scope>NUCLEOTIDE SEQUENCE [LARGE SCALE GENOMIC DNA]</scope>
    <source>
        <strain evidence="1 2">AV2</strain>
    </source>
</reference>
<sequence>MAWRRKPEKPCSIVARAIEVYGDLDPDECGGVCPTGALRFEAGRVVTEPSLCLVCLACMALCGPSRVRVVSEWVCPE</sequence>
<accession>A0ABN6ZLT5</accession>
<dbReference type="SUPFAM" id="SSF54862">
    <property type="entry name" value="4Fe-4S ferredoxins"/>
    <property type="match status" value="1"/>
</dbReference>
<organism evidence="1 2">
    <name type="scientific">Pyrodictium abyssi</name>
    <dbReference type="NCBI Taxonomy" id="54256"/>
    <lineage>
        <taxon>Archaea</taxon>
        <taxon>Thermoproteota</taxon>
        <taxon>Thermoprotei</taxon>
        <taxon>Desulfurococcales</taxon>
        <taxon>Pyrodictiaceae</taxon>
        <taxon>Pyrodictium</taxon>
    </lineage>
</organism>
<proteinExistence type="predicted"/>
<dbReference type="Proteomes" id="UP001341135">
    <property type="component" value="Chromosome"/>
</dbReference>
<dbReference type="Gene3D" id="3.30.70.20">
    <property type="match status" value="1"/>
</dbReference>
<protein>
    <recommendedName>
        <fullName evidence="3">4Fe-4S ferredoxin-type domain-containing protein</fullName>
    </recommendedName>
</protein>
<dbReference type="EMBL" id="AP028907">
    <property type="protein sequence ID" value="BES81213.1"/>
    <property type="molecule type" value="Genomic_DNA"/>
</dbReference>
<evidence type="ECO:0008006" key="3">
    <source>
        <dbReference type="Google" id="ProtNLM"/>
    </source>
</evidence>
<evidence type="ECO:0000313" key="2">
    <source>
        <dbReference type="Proteomes" id="UP001341135"/>
    </source>
</evidence>
<dbReference type="RefSeq" id="WP_338252115.1">
    <property type="nucleotide sequence ID" value="NZ_AP028907.1"/>
</dbReference>